<dbReference type="InterPro" id="IPR023198">
    <property type="entry name" value="PGP-like_dom2"/>
</dbReference>
<dbReference type="EMBL" id="ML121548">
    <property type="protein sequence ID" value="RPB23160.1"/>
    <property type="molecule type" value="Genomic_DNA"/>
</dbReference>
<accession>A0A3N4LJY6</accession>
<keyword evidence="2" id="KW-1185">Reference proteome</keyword>
<evidence type="ECO:0000313" key="1">
    <source>
        <dbReference type="EMBL" id="RPB23160.1"/>
    </source>
</evidence>
<evidence type="ECO:0008006" key="3">
    <source>
        <dbReference type="Google" id="ProtNLM"/>
    </source>
</evidence>
<dbReference type="Gene3D" id="1.10.150.240">
    <property type="entry name" value="Putative phosphatase, domain 2"/>
    <property type="match status" value="1"/>
</dbReference>
<dbReference type="InterPro" id="IPR023214">
    <property type="entry name" value="HAD_sf"/>
</dbReference>
<dbReference type="Proteomes" id="UP000267821">
    <property type="component" value="Unassembled WGS sequence"/>
</dbReference>
<sequence>MTRKVVLAFDLYDILVDTSSISTVCPTNDSETFDTKVTSKLRTLPFEYTWRLNSMGKKSNSQQARTEIGILNIADKYVPMDEITRNSLRHALKEGAKSSLLEELETKAMGKYNELEVFPDTARFFHQLPAISASLRKRGIDIEYLIFSNGAPNMVEAAISISELLSTTFVKDGRRGISRWMQ</sequence>
<reference evidence="1 2" key="1">
    <citation type="journal article" date="2018" name="Nat. Ecol. Evol.">
        <title>Pezizomycetes genomes reveal the molecular basis of ectomycorrhizal truffle lifestyle.</title>
        <authorList>
            <person name="Murat C."/>
            <person name="Payen T."/>
            <person name="Noel B."/>
            <person name="Kuo A."/>
            <person name="Morin E."/>
            <person name="Chen J."/>
            <person name="Kohler A."/>
            <person name="Krizsan K."/>
            <person name="Balestrini R."/>
            <person name="Da Silva C."/>
            <person name="Montanini B."/>
            <person name="Hainaut M."/>
            <person name="Levati E."/>
            <person name="Barry K.W."/>
            <person name="Belfiori B."/>
            <person name="Cichocki N."/>
            <person name="Clum A."/>
            <person name="Dockter R.B."/>
            <person name="Fauchery L."/>
            <person name="Guy J."/>
            <person name="Iotti M."/>
            <person name="Le Tacon F."/>
            <person name="Lindquist E.A."/>
            <person name="Lipzen A."/>
            <person name="Malagnac F."/>
            <person name="Mello A."/>
            <person name="Molinier V."/>
            <person name="Miyauchi S."/>
            <person name="Poulain J."/>
            <person name="Riccioni C."/>
            <person name="Rubini A."/>
            <person name="Sitrit Y."/>
            <person name="Splivallo R."/>
            <person name="Traeger S."/>
            <person name="Wang M."/>
            <person name="Zifcakova L."/>
            <person name="Wipf D."/>
            <person name="Zambonelli A."/>
            <person name="Paolocci F."/>
            <person name="Nowrousian M."/>
            <person name="Ottonello S."/>
            <person name="Baldrian P."/>
            <person name="Spatafora J.W."/>
            <person name="Henrissat B."/>
            <person name="Nagy L.G."/>
            <person name="Aury J.M."/>
            <person name="Wincker P."/>
            <person name="Grigoriev I.V."/>
            <person name="Bonfante P."/>
            <person name="Martin F.M."/>
        </authorList>
    </citation>
    <scope>NUCLEOTIDE SEQUENCE [LARGE SCALE GENOMIC DNA]</scope>
    <source>
        <strain evidence="1 2">ATCC MYA-4762</strain>
    </source>
</reference>
<evidence type="ECO:0000313" key="2">
    <source>
        <dbReference type="Proteomes" id="UP000267821"/>
    </source>
</evidence>
<dbReference type="OrthoDB" id="3256520at2759"/>
<dbReference type="AlphaFoldDB" id="A0A3N4LJY6"/>
<gene>
    <name evidence="1" type="ORF">L211DRAFT_839137</name>
</gene>
<dbReference type="InParanoid" id="A0A3N4LJY6"/>
<organism evidence="1 2">
    <name type="scientific">Terfezia boudieri ATCC MYA-4762</name>
    <dbReference type="NCBI Taxonomy" id="1051890"/>
    <lineage>
        <taxon>Eukaryota</taxon>
        <taxon>Fungi</taxon>
        <taxon>Dikarya</taxon>
        <taxon>Ascomycota</taxon>
        <taxon>Pezizomycotina</taxon>
        <taxon>Pezizomycetes</taxon>
        <taxon>Pezizales</taxon>
        <taxon>Pezizaceae</taxon>
        <taxon>Terfezia</taxon>
    </lineage>
</organism>
<protein>
    <recommendedName>
        <fullName evidence="3">HAD-like protein</fullName>
    </recommendedName>
</protein>
<dbReference type="Gene3D" id="3.40.50.1000">
    <property type="entry name" value="HAD superfamily/HAD-like"/>
    <property type="match status" value="1"/>
</dbReference>
<proteinExistence type="predicted"/>
<dbReference type="STRING" id="1051890.A0A3N4LJY6"/>
<name>A0A3N4LJY6_9PEZI</name>